<dbReference type="Proteomes" id="UP000271241">
    <property type="component" value="Unassembled WGS sequence"/>
</dbReference>
<dbReference type="InterPro" id="IPR001107">
    <property type="entry name" value="Band_7"/>
</dbReference>
<gene>
    <name evidence="4" type="ORF">THASP1DRAFT_35499</name>
</gene>
<dbReference type="Gene3D" id="3.30.479.30">
    <property type="entry name" value="Band 7 domain"/>
    <property type="match status" value="1"/>
</dbReference>
<evidence type="ECO:0000313" key="5">
    <source>
        <dbReference type="Proteomes" id="UP000271241"/>
    </source>
</evidence>
<dbReference type="PANTHER" id="PTHR10264">
    <property type="entry name" value="BAND 7 PROTEIN-RELATED"/>
    <property type="match status" value="1"/>
</dbReference>
<keyword evidence="5" id="KW-1185">Reference proteome</keyword>
<dbReference type="PANTHER" id="PTHR10264:SF19">
    <property type="entry name" value="AT06885P-RELATED"/>
    <property type="match status" value="1"/>
</dbReference>
<protein>
    <recommendedName>
        <fullName evidence="3">Band 7 domain-containing protein</fullName>
    </recommendedName>
</protein>
<dbReference type="InterPro" id="IPR036013">
    <property type="entry name" value="Band_7/SPFH_dom_sf"/>
</dbReference>
<dbReference type="GO" id="GO:0005886">
    <property type="term" value="C:plasma membrane"/>
    <property type="evidence" value="ECO:0007669"/>
    <property type="project" value="InterPro"/>
</dbReference>
<dbReference type="STRING" id="78915.A0A4P9XFX1"/>
<evidence type="ECO:0000259" key="3">
    <source>
        <dbReference type="SMART" id="SM00244"/>
    </source>
</evidence>
<dbReference type="InterPro" id="IPR001972">
    <property type="entry name" value="Stomatin_HflK_fam"/>
</dbReference>
<dbReference type="Gene3D" id="6.10.250.2090">
    <property type="match status" value="1"/>
</dbReference>
<dbReference type="OrthoDB" id="2105077at2759"/>
<dbReference type="SUPFAM" id="SSF117892">
    <property type="entry name" value="Band 7/SPFH domain"/>
    <property type="match status" value="1"/>
</dbReference>
<organism evidence="4 5">
    <name type="scientific">Thamnocephalis sphaerospora</name>
    <dbReference type="NCBI Taxonomy" id="78915"/>
    <lineage>
        <taxon>Eukaryota</taxon>
        <taxon>Fungi</taxon>
        <taxon>Fungi incertae sedis</taxon>
        <taxon>Zoopagomycota</taxon>
        <taxon>Zoopagomycotina</taxon>
        <taxon>Zoopagomycetes</taxon>
        <taxon>Zoopagales</taxon>
        <taxon>Sigmoideomycetaceae</taxon>
        <taxon>Thamnocephalis</taxon>
    </lineage>
</organism>
<sequence length="306" mass="33101">MATDPSSEYAAKQPRSTLTINMQPTAQSPMQVSFARETPLGPQTAYGNIMHGLGSVIGALGAIPCVICCPNPYKEVAQGMVGLISRYGQYYKTVDPGLVNVNPVSEELRYVDVKMQVTTIKDIAIMTKDNVNITIDCVVYWHVTDVYRACYGVSSVSLALEERTQTSLRAILGGRSLQDCIENRDTIGHALEAIIAEPAESWGVRVESTLIKDLQFSHELQQSLSSAATQKRIGESKVIAAKAEVDSAKLMREAAAILNTPAAMQIRYLDTMTQMAKSGQTKVIFMPVPGPDAHSGERASNTGCAN</sequence>
<evidence type="ECO:0000256" key="2">
    <source>
        <dbReference type="SAM" id="MobiDB-lite"/>
    </source>
</evidence>
<evidence type="ECO:0000313" key="4">
    <source>
        <dbReference type="EMBL" id="RKP04458.1"/>
    </source>
</evidence>
<dbReference type="Pfam" id="PF01145">
    <property type="entry name" value="Band_7"/>
    <property type="match status" value="1"/>
</dbReference>
<proteinExistence type="inferred from homology"/>
<feature type="domain" description="Band 7" evidence="3">
    <location>
        <begin position="71"/>
        <end position="228"/>
    </location>
</feature>
<dbReference type="CDD" id="cd13437">
    <property type="entry name" value="SPFH_alloslipin"/>
    <property type="match status" value="1"/>
</dbReference>
<dbReference type="SMART" id="SM00244">
    <property type="entry name" value="PHB"/>
    <property type="match status" value="1"/>
</dbReference>
<dbReference type="EMBL" id="KZ993714">
    <property type="protein sequence ID" value="RKP04458.1"/>
    <property type="molecule type" value="Genomic_DNA"/>
</dbReference>
<dbReference type="GO" id="GO:0098552">
    <property type="term" value="C:side of membrane"/>
    <property type="evidence" value="ECO:0007669"/>
    <property type="project" value="UniProtKB-ARBA"/>
</dbReference>
<dbReference type="AlphaFoldDB" id="A0A4P9XFX1"/>
<name>A0A4P9XFX1_9FUNG</name>
<evidence type="ECO:0000256" key="1">
    <source>
        <dbReference type="ARBA" id="ARBA00008164"/>
    </source>
</evidence>
<dbReference type="PRINTS" id="PR00721">
    <property type="entry name" value="STOMATIN"/>
</dbReference>
<accession>A0A4P9XFX1</accession>
<feature type="region of interest" description="Disordered" evidence="2">
    <location>
        <begin position="1"/>
        <end position="20"/>
    </location>
</feature>
<dbReference type="FunFam" id="3.30.479.30:FF:000004">
    <property type="entry name" value="Putative membrane protease family, stomatin"/>
    <property type="match status" value="1"/>
</dbReference>
<dbReference type="InterPro" id="IPR043202">
    <property type="entry name" value="Band-7_stomatin-like"/>
</dbReference>
<reference evidence="5" key="1">
    <citation type="journal article" date="2018" name="Nat. Microbiol.">
        <title>Leveraging single-cell genomics to expand the fungal tree of life.</title>
        <authorList>
            <person name="Ahrendt S.R."/>
            <person name="Quandt C.A."/>
            <person name="Ciobanu D."/>
            <person name="Clum A."/>
            <person name="Salamov A."/>
            <person name="Andreopoulos B."/>
            <person name="Cheng J.F."/>
            <person name="Woyke T."/>
            <person name="Pelin A."/>
            <person name="Henrissat B."/>
            <person name="Reynolds N.K."/>
            <person name="Benny G.L."/>
            <person name="Smith M.E."/>
            <person name="James T.Y."/>
            <person name="Grigoriev I.V."/>
        </authorList>
    </citation>
    <scope>NUCLEOTIDE SEQUENCE [LARGE SCALE GENOMIC DNA]</scope>
    <source>
        <strain evidence="5">RSA 1356</strain>
    </source>
</reference>
<comment type="similarity">
    <text evidence="1">Belongs to the band 7/mec-2 family.</text>
</comment>